<dbReference type="PROSITE" id="PS50250">
    <property type="entry name" value="PCI"/>
    <property type="match status" value="1"/>
</dbReference>
<feature type="domain" description="PCI" evidence="8">
    <location>
        <begin position="217"/>
        <end position="379"/>
    </location>
</feature>
<dbReference type="Pfam" id="PF22788">
    <property type="entry name" value="COP9_hel_rpt"/>
    <property type="match status" value="1"/>
</dbReference>
<evidence type="ECO:0000256" key="3">
    <source>
        <dbReference type="ARBA" id="ARBA00007084"/>
    </source>
</evidence>
<evidence type="ECO:0000256" key="7">
    <source>
        <dbReference type="ARBA" id="ARBA00023242"/>
    </source>
</evidence>
<reference evidence="10" key="2">
    <citation type="submission" date="2015-01" db="EMBL/GenBank/DDBJ databases">
        <title>Evolutionary Origins and Diversification of the Mycorrhizal Mutualists.</title>
        <authorList>
            <consortium name="DOE Joint Genome Institute"/>
            <consortium name="Mycorrhizal Genomics Consortium"/>
            <person name="Kohler A."/>
            <person name="Kuo A."/>
            <person name="Nagy L.G."/>
            <person name="Floudas D."/>
            <person name="Copeland A."/>
            <person name="Barry K.W."/>
            <person name="Cichocki N."/>
            <person name="Veneault-Fourrey C."/>
            <person name="LaButti K."/>
            <person name="Lindquist E.A."/>
            <person name="Lipzen A."/>
            <person name="Lundell T."/>
            <person name="Morin E."/>
            <person name="Murat C."/>
            <person name="Riley R."/>
            <person name="Ohm R."/>
            <person name="Sun H."/>
            <person name="Tunlid A."/>
            <person name="Henrissat B."/>
            <person name="Grigoriev I.V."/>
            <person name="Hibbett D.S."/>
            <person name="Martin F."/>
        </authorList>
    </citation>
    <scope>NUCLEOTIDE SEQUENCE [LARGE SCALE GENOMIC DNA]</scope>
    <source>
        <strain evidence="10">F 1598</strain>
    </source>
</reference>
<dbReference type="OrthoDB" id="29061at2759"/>
<dbReference type="InterPro" id="IPR000717">
    <property type="entry name" value="PCI_dom"/>
</dbReference>
<dbReference type="GO" id="GO:0008180">
    <property type="term" value="C:COP9 signalosome"/>
    <property type="evidence" value="ECO:0007669"/>
    <property type="project" value="UniProtKB-KW"/>
</dbReference>
<dbReference type="STRING" id="765440.A0A0C3FS58"/>
<evidence type="ECO:0000256" key="6">
    <source>
        <dbReference type="ARBA" id="ARBA00022790"/>
    </source>
</evidence>
<reference evidence="9 10" key="1">
    <citation type="submission" date="2014-04" db="EMBL/GenBank/DDBJ databases">
        <authorList>
            <consortium name="DOE Joint Genome Institute"/>
            <person name="Kuo A."/>
            <person name="Tarkka M."/>
            <person name="Buscot F."/>
            <person name="Kohler A."/>
            <person name="Nagy L.G."/>
            <person name="Floudas D."/>
            <person name="Copeland A."/>
            <person name="Barry K.W."/>
            <person name="Cichocki N."/>
            <person name="Veneault-Fourrey C."/>
            <person name="LaButti K."/>
            <person name="Lindquist E.A."/>
            <person name="Lipzen A."/>
            <person name="Lundell T."/>
            <person name="Morin E."/>
            <person name="Murat C."/>
            <person name="Sun H."/>
            <person name="Tunlid A."/>
            <person name="Henrissat B."/>
            <person name="Grigoriev I.V."/>
            <person name="Hibbett D.S."/>
            <person name="Martin F."/>
            <person name="Nordberg H.P."/>
            <person name="Cantor M.N."/>
            <person name="Hua S.X."/>
        </authorList>
    </citation>
    <scope>NUCLEOTIDE SEQUENCE [LARGE SCALE GENOMIC DNA]</scope>
    <source>
        <strain evidence="9 10">F 1598</strain>
    </source>
</reference>
<dbReference type="FunCoup" id="A0A0C3FS58">
    <property type="interactions" value="10"/>
</dbReference>
<gene>
    <name evidence="9" type="ORF">PILCRDRAFT_815352</name>
</gene>
<keyword evidence="5" id="KW-0963">Cytoplasm</keyword>
<keyword evidence="10" id="KW-1185">Reference proteome</keyword>
<evidence type="ECO:0000256" key="1">
    <source>
        <dbReference type="ARBA" id="ARBA00004123"/>
    </source>
</evidence>
<dbReference type="HOGENOM" id="CLU_028825_2_1_1"/>
<name>A0A0C3FS58_PILCF</name>
<dbReference type="Proteomes" id="UP000054166">
    <property type="component" value="Unassembled WGS sequence"/>
</dbReference>
<dbReference type="InterPro" id="IPR055089">
    <property type="entry name" value="COP9_N"/>
</dbReference>
<sequence length="458" mass="50162">MSSQPGPSQGGTNNGTLVTLDNIFSDIITSNHPIALNHTLRNCAPKDIRDTILASTLSNGQDPLSVLDVRSNTIGILYILSARLHSSSTSPPALSFIEAFCHDFDPELARYAPDRVSSVAKGIIRLAEAMHNIKYAIQPLYDLLTRYPPSLSCLTTLHPLFISACVQTQHFSLALPILLTPITTISITLSPDLHYNDNLVYHYAGGIALAALKRWGEAEEFFELVVSAPGQLPSALQLEALKKLVLVQLIAKGKTTSPPKYTNPVLLRLLKSTPYAGLVNAYPQQINNLRGIAKKEQDFFATERNTGLVQQAIDRAPRWSIKKLTATYLTLGLSEIGKTVGIESEEEVRKVVLDMIACSEITAQISVSGTVTFSDPPSQSQYTKADVDRVLRESEEQASLLKRLEMEMARSREYLSKAVRSKEESAWGSSMDEELMFAADRAGMSISGGAFAEDTMFS</sequence>
<comment type="similarity">
    <text evidence="3">Belongs to the CSN3 family.</text>
</comment>
<dbReference type="PANTHER" id="PTHR10758:SF1">
    <property type="entry name" value="COP9 SIGNALOSOME COMPLEX SUBUNIT 3"/>
    <property type="match status" value="1"/>
</dbReference>
<organism evidence="9 10">
    <name type="scientific">Piloderma croceum (strain F 1598)</name>
    <dbReference type="NCBI Taxonomy" id="765440"/>
    <lineage>
        <taxon>Eukaryota</taxon>
        <taxon>Fungi</taxon>
        <taxon>Dikarya</taxon>
        <taxon>Basidiomycota</taxon>
        <taxon>Agaricomycotina</taxon>
        <taxon>Agaricomycetes</taxon>
        <taxon>Agaricomycetidae</taxon>
        <taxon>Atheliales</taxon>
        <taxon>Atheliaceae</taxon>
        <taxon>Piloderma</taxon>
    </lineage>
</organism>
<dbReference type="PANTHER" id="PTHR10758">
    <property type="entry name" value="26S PROTEASOME NON-ATPASE REGULATORY SUBUNIT 3/COP9 SIGNALOSOME COMPLEX SUBUNIT 3"/>
    <property type="match status" value="1"/>
</dbReference>
<keyword evidence="7" id="KW-0539">Nucleus</keyword>
<evidence type="ECO:0000256" key="4">
    <source>
        <dbReference type="ARBA" id="ARBA00014878"/>
    </source>
</evidence>
<evidence type="ECO:0000259" key="8">
    <source>
        <dbReference type="PROSITE" id="PS50250"/>
    </source>
</evidence>
<comment type="subcellular location">
    <subcellularLocation>
        <location evidence="2">Cytoplasm</location>
    </subcellularLocation>
    <subcellularLocation>
        <location evidence="1">Nucleus</location>
    </subcellularLocation>
</comment>
<protein>
    <recommendedName>
        <fullName evidence="4">COP9 signalosome complex subunit 3</fullName>
    </recommendedName>
</protein>
<evidence type="ECO:0000256" key="5">
    <source>
        <dbReference type="ARBA" id="ARBA00022490"/>
    </source>
</evidence>
<dbReference type="GO" id="GO:0006511">
    <property type="term" value="P:ubiquitin-dependent protein catabolic process"/>
    <property type="evidence" value="ECO:0007669"/>
    <property type="project" value="TreeGrafter"/>
</dbReference>
<dbReference type="EMBL" id="KN832980">
    <property type="protein sequence ID" value="KIM86905.1"/>
    <property type="molecule type" value="Genomic_DNA"/>
</dbReference>
<dbReference type="GO" id="GO:0005737">
    <property type="term" value="C:cytoplasm"/>
    <property type="evidence" value="ECO:0007669"/>
    <property type="project" value="UniProtKB-SubCell"/>
</dbReference>
<accession>A0A0C3FS58</accession>
<proteinExistence type="inferred from homology"/>
<dbReference type="InParanoid" id="A0A0C3FS58"/>
<dbReference type="AlphaFoldDB" id="A0A0C3FS58"/>
<evidence type="ECO:0000313" key="10">
    <source>
        <dbReference type="Proteomes" id="UP000054166"/>
    </source>
</evidence>
<dbReference type="Pfam" id="PF01399">
    <property type="entry name" value="PCI"/>
    <property type="match status" value="1"/>
</dbReference>
<dbReference type="InterPro" id="IPR050756">
    <property type="entry name" value="CSN3"/>
</dbReference>
<evidence type="ECO:0000313" key="9">
    <source>
        <dbReference type="EMBL" id="KIM86905.1"/>
    </source>
</evidence>
<keyword evidence="6" id="KW-0736">Signalosome</keyword>
<evidence type="ECO:0000256" key="2">
    <source>
        <dbReference type="ARBA" id="ARBA00004496"/>
    </source>
</evidence>